<dbReference type="Proteomes" id="UP001489004">
    <property type="component" value="Unassembled WGS sequence"/>
</dbReference>
<evidence type="ECO:0000256" key="5">
    <source>
        <dbReference type="ARBA" id="ARBA00022553"/>
    </source>
</evidence>
<dbReference type="PANTHER" id="PTHR11125">
    <property type="entry name" value="SUPPRESSOR OF TY 5"/>
    <property type="match status" value="1"/>
</dbReference>
<dbReference type="InterPro" id="IPR017071">
    <property type="entry name" value="TF_Spt5_eukaryote"/>
</dbReference>
<evidence type="ECO:0000256" key="4">
    <source>
        <dbReference type="ARBA" id="ARBA00022491"/>
    </source>
</evidence>
<dbReference type="InterPro" id="IPR014722">
    <property type="entry name" value="Rib_uL2_dom2"/>
</dbReference>
<dbReference type="AlphaFoldDB" id="A0AAW1PTF4"/>
<evidence type="ECO:0000256" key="7">
    <source>
        <dbReference type="ARBA" id="ARBA00023015"/>
    </source>
</evidence>
<sequence length="1093" mass="118730">MPRRDDSEDEEFEVEEEEDQEQEQRKGQKRKSAYIDDAAEDDDEDEDEDEEEYRRRLKKSRFIDDIAAVDEEEDEEEDEDEAEDLIDDAGEEIPPDEDLPRLYRRDAEMRKRDEMSAEELEEYIKQRFEQRTYDVGDREDADAGVVAQQGLLPTHEDPKLWLVEAKAGQEREAVICLLQKAVDMASKGTPLGIKSAFTQDHLKGYLYIEAYKEAHVKEAIRGLRVIRASKGAKLVPLKEMVDAITVNMRAKASIEPGSWVRMRAGTYKHDLAKVVDVDDSTGRATIKLVPRLDYAAMAQRKEQPVRGFPKQPAIKPPAKAFSVQDAKEHRLVVEQRRNHEGDYEYMLNGMRFVDGYMVRQVATKTLILEEAMPPLDELQRFNQVGQAHKQDDHLGNAELASLINSISTEEEARGSQPVVQYAKGDKVIVVEGDLKSLMGKVHHLAEDGKVEVMPQMEGLTEVLTFDAAQLQKFFQSGDHVKVIHGKHEGVTGMVVRVEDGTCYVFADNTREEIRVFSRDLTESAEIGMTGLDTFGQYELHDLVVLDQQTAGIIVAVDKDTCRVLTNQGTPEKPDIRLCRLPDIKRKMITRKAVTQDKWMNPVNVGDIVNVEEGILKGKSATVKHIMRGSLFLQTREIPEHGGFVCVRARICRVRGGKAAPIGSASRGMGAMLKSPAPYRAMQMGSGGAPVLSSPSRIGSSPGFGIGSGGFGGRAAGGLSGGGGGGGGFSGRTTARASDSLVGKMINIAKGPFRGYRGRVVSATDTHVRMELEAQYKTVTVKRDQLRGEDGLTSGPSDSRQQYGAPHATPNPYGSRTPMHTGSATPGHAWGSATPSHPSMTPSYGSQTPLRDSAWNPVAQTPLHPSMDPGSAATPMDAPIPGAYGGSSYAPYGNAYTPAETPAQTPGLDIGGTPGTPGFGHVRTPYADGATPVDHTPTYSPSMGPTPGTVATPELGGTPGTPGLDGMSPGMDHGGDHGQDWTHWDSLAVQLPTGECGVVRNMAPDGRCQVALGSLDAEGNLSVPPDAQLVPQNGSDLVLMQPRSKNTIKIVRGELRGQTGQLIGVDNTDGIVKLDHNLDIKILDMSTLGRLIAA</sequence>
<dbReference type="Pfam" id="PF23284">
    <property type="entry name" value="KOW2_Spt5"/>
    <property type="match status" value="1"/>
</dbReference>
<dbReference type="InterPro" id="IPR006645">
    <property type="entry name" value="NGN-like_dom"/>
</dbReference>
<dbReference type="CDD" id="cd06083">
    <property type="entry name" value="KOW_Spt5_3"/>
    <property type="match status" value="1"/>
</dbReference>
<evidence type="ECO:0000256" key="11">
    <source>
        <dbReference type="PIRNR" id="PIRNR036945"/>
    </source>
</evidence>
<dbReference type="PANTHER" id="PTHR11125:SF7">
    <property type="entry name" value="TRANSCRIPTION ELONGATION FACTOR SPT5"/>
    <property type="match status" value="1"/>
</dbReference>
<evidence type="ECO:0000256" key="1">
    <source>
        <dbReference type="ARBA" id="ARBA00004123"/>
    </source>
</evidence>
<evidence type="ECO:0000256" key="6">
    <source>
        <dbReference type="ARBA" id="ARBA00022737"/>
    </source>
</evidence>
<keyword evidence="10 11" id="KW-0539">Nucleus</keyword>
<comment type="similarity">
    <text evidence="2 11">Belongs to the SPT5 family.</text>
</comment>
<dbReference type="InterPro" id="IPR041973">
    <property type="entry name" value="KOW_Spt5_1"/>
</dbReference>
<keyword evidence="16" id="KW-1185">Reference proteome</keyword>
<dbReference type="InterPro" id="IPR022581">
    <property type="entry name" value="Spt5_N"/>
</dbReference>
<dbReference type="InterPro" id="IPR057934">
    <property type="entry name" value="KOW_Spt5_7"/>
</dbReference>
<comment type="caution">
    <text evidence="15">The sequence shown here is derived from an EMBL/GenBank/DDBJ whole genome shotgun (WGS) entry which is preliminary data.</text>
</comment>
<dbReference type="CDD" id="cd06086">
    <property type="entry name" value="KOW_Spt5_6"/>
    <property type="match status" value="1"/>
</dbReference>
<dbReference type="InterPro" id="IPR041977">
    <property type="entry name" value="KOW_Spt5_4"/>
</dbReference>
<dbReference type="InterPro" id="IPR036735">
    <property type="entry name" value="NGN_dom_sf"/>
</dbReference>
<dbReference type="SMART" id="SM00738">
    <property type="entry name" value="NGN"/>
    <property type="match status" value="1"/>
</dbReference>
<dbReference type="PIRSF" id="PIRSF036945">
    <property type="entry name" value="Spt5"/>
    <property type="match status" value="1"/>
</dbReference>
<organism evidence="15 16">
    <name type="scientific">[Myrmecia] bisecta</name>
    <dbReference type="NCBI Taxonomy" id="41462"/>
    <lineage>
        <taxon>Eukaryota</taxon>
        <taxon>Viridiplantae</taxon>
        <taxon>Chlorophyta</taxon>
        <taxon>core chlorophytes</taxon>
        <taxon>Trebouxiophyceae</taxon>
        <taxon>Trebouxiales</taxon>
        <taxon>Trebouxiaceae</taxon>
        <taxon>Myrmecia</taxon>
    </lineage>
</organism>
<feature type="domain" description="KOW" evidence="14">
    <location>
        <begin position="253"/>
        <end position="280"/>
    </location>
</feature>
<evidence type="ECO:0000313" key="15">
    <source>
        <dbReference type="EMBL" id="KAK9811747.1"/>
    </source>
</evidence>
<dbReference type="Pfam" id="PF23291">
    <property type="entry name" value="KOW4_SPT5"/>
    <property type="match status" value="1"/>
</dbReference>
<dbReference type="GO" id="GO:0032784">
    <property type="term" value="P:regulation of DNA-templated transcription elongation"/>
    <property type="evidence" value="ECO:0007669"/>
    <property type="project" value="InterPro"/>
</dbReference>
<dbReference type="InterPro" id="IPR005824">
    <property type="entry name" value="KOW"/>
</dbReference>
<feature type="domain" description="KOW" evidence="14">
    <location>
        <begin position="601"/>
        <end position="628"/>
    </location>
</feature>
<dbReference type="Pfam" id="PF23287">
    <property type="entry name" value="KOW7_SPT5"/>
    <property type="match status" value="1"/>
</dbReference>
<dbReference type="EMBL" id="JALJOR010000009">
    <property type="protein sequence ID" value="KAK9811747.1"/>
    <property type="molecule type" value="Genomic_DNA"/>
</dbReference>
<dbReference type="Pfam" id="PF23042">
    <property type="entry name" value="KOW1_SPT5"/>
    <property type="match status" value="1"/>
</dbReference>
<gene>
    <name evidence="15" type="ORF">WJX72_009461</name>
</gene>
<feature type="domain" description="KOW" evidence="14">
    <location>
        <begin position="738"/>
        <end position="765"/>
    </location>
</feature>
<keyword evidence="8" id="KW-0010">Activator</keyword>
<dbReference type="CDD" id="cd06085">
    <property type="entry name" value="KOW_Spt5_5"/>
    <property type="match status" value="1"/>
</dbReference>
<dbReference type="GO" id="GO:0006357">
    <property type="term" value="P:regulation of transcription by RNA polymerase II"/>
    <property type="evidence" value="ECO:0007669"/>
    <property type="project" value="InterPro"/>
</dbReference>
<feature type="region of interest" description="Disordered" evidence="12">
    <location>
        <begin position="1"/>
        <end position="98"/>
    </location>
</feature>
<feature type="domain" description="NusG-like N-terminal" evidence="13">
    <location>
        <begin position="157"/>
        <end position="247"/>
    </location>
</feature>
<keyword evidence="4" id="KW-0678">Repressor</keyword>
<accession>A0AAW1PTF4</accession>
<evidence type="ECO:0000259" key="13">
    <source>
        <dbReference type="SMART" id="SM00738"/>
    </source>
</evidence>
<dbReference type="GO" id="GO:0003729">
    <property type="term" value="F:mRNA binding"/>
    <property type="evidence" value="ECO:0007669"/>
    <property type="project" value="TreeGrafter"/>
</dbReference>
<feature type="compositionally biased region" description="Acidic residues" evidence="12">
    <location>
        <begin position="37"/>
        <end position="51"/>
    </location>
</feature>
<evidence type="ECO:0000256" key="10">
    <source>
        <dbReference type="ARBA" id="ARBA00023242"/>
    </source>
</evidence>
<keyword evidence="9 11" id="KW-0804">Transcription</keyword>
<keyword evidence="7" id="KW-0805">Transcription regulation</keyword>
<dbReference type="Pfam" id="PF23037">
    <property type="entry name" value="KOWx_SPT5"/>
    <property type="match status" value="1"/>
</dbReference>
<dbReference type="Pfam" id="PF11942">
    <property type="entry name" value="Spt5_N"/>
    <property type="match status" value="1"/>
</dbReference>
<dbReference type="SMART" id="SM00739">
    <property type="entry name" value="KOW"/>
    <property type="match status" value="6"/>
</dbReference>
<feature type="compositionally biased region" description="Polar residues" evidence="12">
    <location>
        <begin position="811"/>
        <end position="823"/>
    </location>
</feature>
<feature type="compositionally biased region" description="Acidic residues" evidence="12">
    <location>
        <begin position="67"/>
        <end position="97"/>
    </location>
</feature>
<comment type="subcellular location">
    <subcellularLocation>
        <location evidence="1 11">Nucleus</location>
    </subcellularLocation>
</comment>
<dbReference type="InterPro" id="IPR039659">
    <property type="entry name" value="SPT5"/>
</dbReference>
<dbReference type="CDD" id="cd06081">
    <property type="entry name" value="KOW_Spt5_1"/>
    <property type="match status" value="1"/>
</dbReference>
<feature type="region of interest" description="Disordered" evidence="12">
    <location>
        <begin position="781"/>
        <end position="859"/>
    </location>
</feature>
<keyword evidence="6" id="KW-0677">Repeat</keyword>
<feature type="domain" description="KOW" evidence="14">
    <location>
        <begin position="473"/>
        <end position="500"/>
    </location>
</feature>
<dbReference type="Pfam" id="PF03439">
    <property type="entry name" value="Spt5-NGN"/>
    <property type="match status" value="1"/>
</dbReference>
<dbReference type="GO" id="GO:0032044">
    <property type="term" value="C:DSIF complex"/>
    <property type="evidence" value="ECO:0007669"/>
    <property type="project" value="TreeGrafter"/>
</dbReference>
<reference evidence="15 16" key="1">
    <citation type="journal article" date="2024" name="Nat. Commun.">
        <title>Phylogenomics reveals the evolutionary origins of lichenization in chlorophyte algae.</title>
        <authorList>
            <person name="Puginier C."/>
            <person name="Libourel C."/>
            <person name="Otte J."/>
            <person name="Skaloud P."/>
            <person name="Haon M."/>
            <person name="Grisel S."/>
            <person name="Petersen M."/>
            <person name="Berrin J.G."/>
            <person name="Delaux P.M."/>
            <person name="Dal Grande F."/>
            <person name="Keller J."/>
        </authorList>
    </citation>
    <scope>NUCLEOTIDE SEQUENCE [LARGE SCALE GENOMIC DNA]</scope>
    <source>
        <strain evidence="15 16">SAG 2043</strain>
    </source>
</reference>
<dbReference type="InterPro" id="IPR039385">
    <property type="entry name" value="NGN_Euk"/>
</dbReference>
<dbReference type="InterPro" id="IPR005100">
    <property type="entry name" value="NGN-domain"/>
</dbReference>
<evidence type="ECO:0000313" key="16">
    <source>
        <dbReference type="Proteomes" id="UP001489004"/>
    </source>
</evidence>
<protein>
    <recommendedName>
        <fullName evidence="3 11">Transcription elongation factor SPT5</fullName>
    </recommendedName>
</protein>
<evidence type="ECO:0000259" key="14">
    <source>
        <dbReference type="SMART" id="SM00739"/>
    </source>
</evidence>
<dbReference type="InterPro" id="IPR041978">
    <property type="entry name" value="KOW_Spt5_5"/>
</dbReference>
<name>A0AAW1PTF4_9CHLO</name>
<feature type="compositionally biased region" description="Polar residues" evidence="12">
    <location>
        <begin position="832"/>
        <end position="849"/>
    </location>
</feature>
<dbReference type="CDD" id="cd09888">
    <property type="entry name" value="NGN_Euk"/>
    <property type="match status" value="1"/>
</dbReference>
<dbReference type="InterPro" id="IPR057936">
    <property type="entry name" value="KOWx_Spt5"/>
</dbReference>
<keyword evidence="5" id="KW-0597">Phosphoprotein</keyword>
<dbReference type="Gene3D" id="3.30.70.940">
    <property type="entry name" value="NusG, N-terminal domain"/>
    <property type="match status" value="1"/>
</dbReference>
<evidence type="ECO:0000256" key="9">
    <source>
        <dbReference type="ARBA" id="ARBA00023163"/>
    </source>
</evidence>
<dbReference type="GO" id="GO:0006368">
    <property type="term" value="P:transcription elongation by RNA polymerase II"/>
    <property type="evidence" value="ECO:0007669"/>
    <property type="project" value="TreeGrafter"/>
</dbReference>
<dbReference type="InterPro" id="IPR008991">
    <property type="entry name" value="Translation_prot_SH3-like_sf"/>
</dbReference>
<proteinExistence type="inferred from homology"/>
<evidence type="ECO:0000256" key="2">
    <source>
        <dbReference type="ARBA" id="ARBA00006956"/>
    </source>
</evidence>
<evidence type="ECO:0000256" key="3">
    <source>
        <dbReference type="ARBA" id="ARBA00020181"/>
    </source>
</evidence>
<dbReference type="Gene3D" id="2.30.30.30">
    <property type="match status" value="4"/>
</dbReference>
<dbReference type="FunFam" id="3.30.70.940:FF:000005">
    <property type="entry name" value="Transcription elongation factor SPT5"/>
    <property type="match status" value="1"/>
</dbReference>
<feature type="compositionally biased region" description="Acidic residues" evidence="12">
    <location>
        <begin position="7"/>
        <end position="21"/>
    </location>
</feature>
<dbReference type="InterPro" id="IPR041975">
    <property type="entry name" value="KOW_Spt5_2"/>
</dbReference>
<feature type="domain" description="KOW" evidence="14">
    <location>
        <begin position="420"/>
        <end position="447"/>
    </location>
</feature>
<dbReference type="CDD" id="cd06084">
    <property type="entry name" value="KOW_Spt5_4"/>
    <property type="match status" value="1"/>
</dbReference>
<dbReference type="InterPro" id="IPR041976">
    <property type="entry name" value="KOW_Spt5_3"/>
</dbReference>
<evidence type="ECO:0000256" key="8">
    <source>
        <dbReference type="ARBA" id="ARBA00023159"/>
    </source>
</evidence>
<dbReference type="SUPFAM" id="SSF50104">
    <property type="entry name" value="Translation proteins SH3-like domain"/>
    <property type="match status" value="1"/>
</dbReference>
<dbReference type="Pfam" id="PF23290">
    <property type="entry name" value="KOW5_SPT5"/>
    <property type="match status" value="1"/>
</dbReference>
<dbReference type="CDD" id="cd06082">
    <property type="entry name" value="KOW_Spt5_2"/>
    <property type="match status" value="1"/>
</dbReference>
<evidence type="ECO:0000256" key="12">
    <source>
        <dbReference type="SAM" id="MobiDB-lite"/>
    </source>
</evidence>
<feature type="domain" description="KOW" evidence="14">
    <location>
        <begin position="1040"/>
        <end position="1067"/>
    </location>
</feature>